<dbReference type="AlphaFoldDB" id="A0A0F9KQ48"/>
<evidence type="ECO:0000313" key="1">
    <source>
        <dbReference type="EMBL" id="KKM84269.1"/>
    </source>
</evidence>
<protein>
    <submittedName>
        <fullName evidence="1">Uncharacterized protein</fullName>
    </submittedName>
</protein>
<proteinExistence type="predicted"/>
<comment type="caution">
    <text evidence="1">The sequence shown here is derived from an EMBL/GenBank/DDBJ whole genome shotgun (WGS) entry which is preliminary data.</text>
</comment>
<dbReference type="EMBL" id="LAZR01007593">
    <property type="protein sequence ID" value="KKM84269.1"/>
    <property type="molecule type" value="Genomic_DNA"/>
</dbReference>
<reference evidence="1" key="1">
    <citation type="journal article" date="2015" name="Nature">
        <title>Complex archaea that bridge the gap between prokaryotes and eukaryotes.</title>
        <authorList>
            <person name="Spang A."/>
            <person name="Saw J.H."/>
            <person name="Jorgensen S.L."/>
            <person name="Zaremba-Niedzwiedzka K."/>
            <person name="Martijn J."/>
            <person name="Lind A.E."/>
            <person name="van Eijk R."/>
            <person name="Schleper C."/>
            <person name="Guy L."/>
            <person name="Ettema T.J."/>
        </authorList>
    </citation>
    <scope>NUCLEOTIDE SEQUENCE</scope>
</reference>
<accession>A0A0F9KQ48</accession>
<organism evidence="1">
    <name type="scientific">marine sediment metagenome</name>
    <dbReference type="NCBI Taxonomy" id="412755"/>
    <lineage>
        <taxon>unclassified sequences</taxon>
        <taxon>metagenomes</taxon>
        <taxon>ecological metagenomes</taxon>
    </lineage>
</organism>
<sequence>MAYPETCAGALSAMKQSASMSLTYSNRCMTHMTDAWAHWNVNNDHLAIEDILHGLSDANTAAGYAGYGYAPFDYVGPWWWYLTNCIEAGGIEFPDVIEAFINTQDDIRSGWILLTDAYRASMYDKPFDQEYHALWVKRFKSWV</sequence>
<gene>
    <name evidence="1" type="ORF">LCGC14_1300850</name>
</gene>
<name>A0A0F9KQ48_9ZZZZ</name>